<evidence type="ECO:0000313" key="8">
    <source>
        <dbReference type="Proteomes" id="UP000326837"/>
    </source>
</evidence>
<sequence>MNGTSSGSATLRAPAARRSFARPVALVGRSAAMNAIKSVASTVASRQCTVMILGETGAGKEMVARYIHAQSDRCAAPLIPVDCSALSDTLFESQMFGHVQGAFTGAVRESLGFVRAADGGTLFLDEVGELSLPLQAKLLRVIQERCVTPVGDTRPHQVDVRIVAATHRDLAAMVREGTFRQDLYFRLNVVVTTLPPLRERAEDIVPLANHFLQKQAELYDEPMRQLSAAAAGALQRHHWPGNVRELANAMESAHVLAQGECIELSDLPVRLQSPQPASAETPELCLTELERRTIAEALRRTDFCKAKASRMLGINIQRLNRRIERLNISTRG</sequence>
<feature type="domain" description="Sigma-54 factor interaction" evidence="6">
    <location>
        <begin position="26"/>
        <end position="255"/>
    </location>
</feature>
<dbReference type="InterPro" id="IPR025662">
    <property type="entry name" value="Sigma_54_int_dom_ATP-bd_1"/>
</dbReference>
<evidence type="ECO:0000256" key="2">
    <source>
        <dbReference type="ARBA" id="ARBA00022840"/>
    </source>
</evidence>
<dbReference type="PANTHER" id="PTHR32071:SF122">
    <property type="entry name" value="SIGMA FACTOR"/>
    <property type="match status" value="1"/>
</dbReference>
<dbReference type="RefSeq" id="WP_152101337.1">
    <property type="nucleotide sequence ID" value="NZ_AP021861.1"/>
</dbReference>
<dbReference type="InterPro" id="IPR003593">
    <property type="entry name" value="AAA+_ATPase"/>
</dbReference>
<dbReference type="Gene3D" id="1.10.10.60">
    <property type="entry name" value="Homeodomain-like"/>
    <property type="match status" value="1"/>
</dbReference>
<dbReference type="PANTHER" id="PTHR32071">
    <property type="entry name" value="TRANSCRIPTIONAL REGULATORY PROTEIN"/>
    <property type="match status" value="1"/>
</dbReference>
<evidence type="ECO:0000256" key="3">
    <source>
        <dbReference type="ARBA" id="ARBA00023015"/>
    </source>
</evidence>
<dbReference type="AlphaFoldDB" id="A0A5K7XI23"/>
<dbReference type="Pfam" id="PF00158">
    <property type="entry name" value="Sigma54_activat"/>
    <property type="match status" value="1"/>
</dbReference>
<name>A0A5K7XI23_9BACT</name>
<dbReference type="Pfam" id="PF02954">
    <property type="entry name" value="HTH_8"/>
    <property type="match status" value="1"/>
</dbReference>
<dbReference type="SUPFAM" id="SSF52540">
    <property type="entry name" value="P-loop containing nucleoside triphosphate hydrolases"/>
    <property type="match status" value="1"/>
</dbReference>
<dbReference type="Gene3D" id="3.40.50.300">
    <property type="entry name" value="P-loop containing nucleotide triphosphate hydrolases"/>
    <property type="match status" value="1"/>
</dbReference>
<evidence type="ECO:0000313" key="7">
    <source>
        <dbReference type="EMBL" id="BBO36098.1"/>
    </source>
</evidence>
<evidence type="ECO:0000259" key="6">
    <source>
        <dbReference type="PROSITE" id="PS50045"/>
    </source>
</evidence>
<keyword evidence="2" id="KW-0067">ATP-binding</keyword>
<keyword evidence="1" id="KW-0547">Nucleotide-binding</keyword>
<accession>A0A5K7XI23</accession>
<keyword evidence="8" id="KW-1185">Reference proteome</keyword>
<dbReference type="InterPro" id="IPR025943">
    <property type="entry name" value="Sigma_54_int_dom_ATP-bd_2"/>
</dbReference>
<dbReference type="PROSITE" id="PS00676">
    <property type="entry name" value="SIGMA54_INTERACT_2"/>
    <property type="match status" value="1"/>
</dbReference>
<dbReference type="InterPro" id="IPR002078">
    <property type="entry name" value="Sigma_54_int"/>
</dbReference>
<keyword evidence="4" id="KW-0238">DNA-binding</keyword>
<dbReference type="GO" id="GO:0043565">
    <property type="term" value="F:sequence-specific DNA binding"/>
    <property type="evidence" value="ECO:0007669"/>
    <property type="project" value="InterPro"/>
</dbReference>
<dbReference type="InterPro" id="IPR027417">
    <property type="entry name" value="P-loop_NTPase"/>
</dbReference>
<dbReference type="GO" id="GO:0006355">
    <property type="term" value="P:regulation of DNA-templated transcription"/>
    <property type="evidence" value="ECO:0007669"/>
    <property type="project" value="InterPro"/>
</dbReference>
<dbReference type="KEGG" id="lpav:PLANPX_5710"/>
<dbReference type="InterPro" id="IPR002197">
    <property type="entry name" value="HTH_Fis"/>
</dbReference>
<dbReference type="FunFam" id="3.40.50.300:FF:000006">
    <property type="entry name" value="DNA-binding transcriptional regulator NtrC"/>
    <property type="match status" value="1"/>
</dbReference>
<dbReference type="PROSITE" id="PS00675">
    <property type="entry name" value="SIGMA54_INTERACT_1"/>
    <property type="match status" value="1"/>
</dbReference>
<dbReference type="SMART" id="SM00382">
    <property type="entry name" value="AAA"/>
    <property type="match status" value="1"/>
</dbReference>
<dbReference type="InterPro" id="IPR009057">
    <property type="entry name" value="Homeodomain-like_sf"/>
</dbReference>
<evidence type="ECO:0000256" key="4">
    <source>
        <dbReference type="ARBA" id="ARBA00023125"/>
    </source>
</evidence>
<evidence type="ECO:0000256" key="1">
    <source>
        <dbReference type="ARBA" id="ARBA00022741"/>
    </source>
</evidence>
<dbReference type="PROSITE" id="PS00688">
    <property type="entry name" value="SIGMA54_INTERACT_3"/>
    <property type="match status" value="1"/>
</dbReference>
<dbReference type="InterPro" id="IPR025944">
    <property type="entry name" value="Sigma_54_int_dom_CS"/>
</dbReference>
<dbReference type="Proteomes" id="UP000326837">
    <property type="component" value="Chromosome"/>
</dbReference>
<dbReference type="Gene3D" id="1.10.8.60">
    <property type="match status" value="1"/>
</dbReference>
<organism evidence="7 8">
    <name type="scientific">Lacipirellula parvula</name>
    <dbReference type="NCBI Taxonomy" id="2650471"/>
    <lineage>
        <taxon>Bacteria</taxon>
        <taxon>Pseudomonadati</taxon>
        <taxon>Planctomycetota</taxon>
        <taxon>Planctomycetia</taxon>
        <taxon>Pirellulales</taxon>
        <taxon>Lacipirellulaceae</taxon>
        <taxon>Lacipirellula</taxon>
    </lineage>
</organism>
<gene>
    <name evidence="7" type="ORF">PLANPX_5710</name>
</gene>
<evidence type="ECO:0000256" key="5">
    <source>
        <dbReference type="ARBA" id="ARBA00023163"/>
    </source>
</evidence>
<dbReference type="InterPro" id="IPR058031">
    <property type="entry name" value="AAA_lid_NorR"/>
</dbReference>
<keyword evidence="3" id="KW-0805">Transcription regulation</keyword>
<proteinExistence type="predicted"/>
<dbReference type="SUPFAM" id="SSF46689">
    <property type="entry name" value="Homeodomain-like"/>
    <property type="match status" value="1"/>
</dbReference>
<dbReference type="GO" id="GO:0005524">
    <property type="term" value="F:ATP binding"/>
    <property type="evidence" value="ECO:0007669"/>
    <property type="project" value="UniProtKB-KW"/>
</dbReference>
<reference evidence="8" key="1">
    <citation type="submission" date="2019-10" db="EMBL/GenBank/DDBJ databases">
        <title>Lacipirellula parvula gen. nov., sp. nov., representing a lineage of planctomycetes widespread in freshwater anoxic habitats, and description of the family Lacipirellulaceae.</title>
        <authorList>
            <person name="Dedysh S.N."/>
            <person name="Kulichevskaya I.S."/>
            <person name="Beletsky A.V."/>
            <person name="Rakitin A.L."/>
            <person name="Mardanov A.V."/>
            <person name="Ivanova A.A."/>
            <person name="Saltykova V.X."/>
            <person name="Rijpstra W.I.C."/>
            <person name="Sinninghe Damste J.S."/>
            <person name="Ravin N.V."/>
        </authorList>
    </citation>
    <scope>NUCLEOTIDE SEQUENCE [LARGE SCALE GENOMIC DNA]</scope>
    <source>
        <strain evidence="8">PX69</strain>
    </source>
</reference>
<dbReference type="PROSITE" id="PS50045">
    <property type="entry name" value="SIGMA54_INTERACT_4"/>
    <property type="match status" value="1"/>
</dbReference>
<dbReference type="EMBL" id="AP021861">
    <property type="protein sequence ID" value="BBO36098.1"/>
    <property type="molecule type" value="Genomic_DNA"/>
</dbReference>
<protein>
    <submittedName>
        <fullName evidence="7">Response regulator of zinc sigma-54-dependent two-component system</fullName>
    </submittedName>
</protein>
<keyword evidence="5" id="KW-0804">Transcription</keyword>
<dbReference type="Pfam" id="PF25601">
    <property type="entry name" value="AAA_lid_14"/>
    <property type="match status" value="1"/>
</dbReference>
<dbReference type="CDD" id="cd00009">
    <property type="entry name" value="AAA"/>
    <property type="match status" value="1"/>
</dbReference>